<keyword evidence="1" id="KW-0378">Hydrolase</keyword>
<feature type="signal peptide" evidence="2">
    <location>
        <begin position="1"/>
        <end position="28"/>
    </location>
</feature>
<dbReference type="Gene3D" id="3.40.630.40">
    <property type="entry name" value="Zn-dependent exopeptidases"/>
    <property type="match status" value="1"/>
</dbReference>
<accession>A0A5C4TBN6</accession>
<dbReference type="InterPro" id="IPR002508">
    <property type="entry name" value="MurNAc-LAA_cat"/>
</dbReference>
<dbReference type="CDD" id="cd02696">
    <property type="entry name" value="MurNAc-LAA"/>
    <property type="match status" value="1"/>
</dbReference>
<dbReference type="RefSeq" id="WP_139601948.1">
    <property type="nucleotide sequence ID" value="NZ_VDCQ01000010.1"/>
</dbReference>
<comment type="caution">
    <text evidence="4">The sequence shown here is derived from an EMBL/GenBank/DDBJ whole genome shotgun (WGS) entry which is preliminary data.</text>
</comment>
<dbReference type="SMART" id="SM00646">
    <property type="entry name" value="Ami_3"/>
    <property type="match status" value="1"/>
</dbReference>
<dbReference type="OrthoDB" id="9772024at2"/>
<protein>
    <submittedName>
        <fullName evidence="4">N-acetylmuramoyl-L-alanine amidase</fullName>
    </submittedName>
</protein>
<dbReference type="GO" id="GO:0030288">
    <property type="term" value="C:outer membrane-bounded periplasmic space"/>
    <property type="evidence" value="ECO:0007669"/>
    <property type="project" value="TreeGrafter"/>
</dbReference>
<dbReference type="EMBL" id="VDCQ01000010">
    <property type="protein sequence ID" value="TNJ66483.1"/>
    <property type="molecule type" value="Genomic_DNA"/>
</dbReference>
<dbReference type="AlphaFoldDB" id="A0A5C4TBN6"/>
<dbReference type="SUPFAM" id="SSF53187">
    <property type="entry name" value="Zn-dependent exopeptidases"/>
    <property type="match status" value="1"/>
</dbReference>
<evidence type="ECO:0000256" key="1">
    <source>
        <dbReference type="ARBA" id="ARBA00022801"/>
    </source>
</evidence>
<evidence type="ECO:0000313" key="4">
    <source>
        <dbReference type="EMBL" id="TNJ66483.1"/>
    </source>
</evidence>
<dbReference type="InterPro" id="IPR050695">
    <property type="entry name" value="N-acetylmuramoyl_amidase_3"/>
</dbReference>
<keyword evidence="2" id="KW-0732">Signal</keyword>
<proteinExistence type="predicted"/>
<sequence>MIRRKITMVWLACLSLSLLLMSSGTAYADPAPSVSTVDVLIDVGHGGIDGGTSHGDLLEKHLNLIVGKKLYDKLREMNIRVALNRTRDFAPSDDNDWHRTRSRHLRDLSQRKLVIDALKPKLTISLHTNWSKNSSASGPGVLYQSNQSSYVAAHLFSNRLNAVYGTSSAPYLGKTFYLLKHSKTPAIIVEMGYISSAYDRKMLTESAGQNKITEALASAVLDYLFFAHPD</sequence>
<name>A0A5C4TBN6_9BACL</name>
<organism evidence="4 5">
    <name type="scientific">Paenibacillus hemerocallicola</name>
    <dbReference type="NCBI Taxonomy" id="1172614"/>
    <lineage>
        <taxon>Bacteria</taxon>
        <taxon>Bacillati</taxon>
        <taxon>Bacillota</taxon>
        <taxon>Bacilli</taxon>
        <taxon>Bacillales</taxon>
        <taxon>Paenibacillaceae</taxon>
        <taxon>Paenibacillus</taxon>
    </lineage>
</organism>
<dbReference type="PANTHER" id="PTHR30404">
    <property type="entry name" value="N-ACETYLMURAMOYL-L-ALANINE AMIDASE"/>
    <property type="match status" value="1"/>
</dbReference>
<dbReference type="Proteomes" id="UP000307943">
    <property type="component" value="Unassembled WGS sequence"/>
</dbReference>
<feature type="domain" description="MurNAc-LAA" evidence="3">
    <location>
        <begin position="112"/>
        <end position="221"/>
    </location>
</feature>
<evidence type="ECO:0000256" key="2">
    <source>
        <dbReference type="SAM" id="SignalP"/>
    </source>
</evidence>
<evidence type="ECO:0000259" key="3">
    <source>
        <dbReference type="SMART" id="SM00646"/>
    </source>
</evidence>
<keyword evidence="5" id="KW-1185">Reference proteome</keyword>
<dbReference type="GO" id="GO:0009253">
    <property type="term" value="P:peptidoglycan catabolic process"/>
    <property type="evidence" value="ECO:0007669"/>
    <property type="project" value="InterPro"/>
</dbReference>
<feature type="chain" id="PRO_5022726997" evidence="2">
    <location>
        <begin position="29"/>
        <end position="230"/>
    </location>
</feature>
<reference evidence="4 5" key="1">
    <citation type="submission" date="2019-05" db="EMBL/GenBank/DDBJ databases">
        <title>We sequenced the genome of Paenibacillus hemerocallicola KCTC 33185 for further insight into its adaptation and study the phylogeny of Paenibacillus.</title>
        <authorList>
            <person name="Narsing Rao M.P."/>
        </authorList>
    </citation>
    <scope>NUCLEOTIDE SEQUENCE [LARGE SCALE GENOMIC DNA]</scope>
    <source>
        <strain evidence="4 5">KCTC 33185</strain>
    </source>
</reference>
<evidence type="ECO:0000313" key="5">
    <source>
        <dbReference type="Proteomes" id="UP000307943"/>
    </source>
</evidence>
<dbReference type="GO" id="GO:0008745">
    <property type="term" value="F:N-acetylmuramoyl-L-alanine amidase activity"/>
    <property type="evidence" value="ECO:0007669"/>
    <property type="project" value="InterPro"/>
</dbReference>
<dbReference type="PANTHER" id="PTHR30404:SF0">
    <property type="entry name" value="N-ACETYLMURAMOYL-L-ALANINE AMIDASE AMIC"/>
    <property type="match status" value="1"/>
</dbReference>
<gene>
    <name evidence="4" type="ORF">FE784_09440</name>
</gene>
<dbReference type="Pfam" id="PF01520">
    <property type="entry name" value="Amidase_3"/>
    <property type="match status" value="1"/>
</dbReference>